<evidence type="ECO:0000313" key="12">
    <source>
        <dbReference type="Proteomes" id="UP000554286"/>
    </source>
</evidence>
<comment type="subcellular location">
    <subcellularLocation>
        <location evidence="1">Cell inner membrane</location>
        <topology evidence="1">Multi-pass membrane protein</topology>
    </subcellularLocation>
</comment>
<dbReference type="GO" id="GO:0005886">
    <property type="term" value="C:plasma membrane"/>
    <property type="evidence" value="ECO:0007669"/>
    <property type="project" value="UniProtKB-SubCell"/>
</dbReference>
<dbReference type="PANTHER" id="PTHR30574:SF1">
    <property type="entry name" value="SULPHUR TRANSPORT DOMAIN-CONTAINING PROTEIN"/>
    <property type="match status" value="1"/>
</dbReference>
<evidence type="ECO:0000256" key="7">
    <source>
        <dbReference type="ARBA" id="ARBA00023136"/>
    </source>
</evidence>
<feature type="transmembrane region" description="Helical" evidence="10">
    <location>
        <begin position="258"/>
        <end position="277"/>
    </location>
</feature>
<keyword evidence="7 10" id="KW-0472">Membrane</keyword>
<dbReference type="PANTHER" id="PTHR30574">
    <property type="entry name" value="INNER MEMBRANE PROTEIN YEDE"/>
    <property type="match status" value="1"/>
</dbReference>
<evidence type="ECO:0000313" key="11">
    <source>
        <dbReference type="EMBL" id="MBB4265711.1"/>
    </source>
</evidence>
<reference evidence="11 12" key="1">
    <citation type="submission" date="2020-08" db="EMBL/GenBank/DDBJ databases">
        <title>Genome sequencing of Purple Non-Sulfur Bacteria from various extreme environments.</title>
        <authorList>
            <person name="Mayer M."/>
        </authorList>
    </citation>
    <scope>NUCLEOTIDE SEQUENCE [LARGE SCALE GENOMIC DNA]</scope>
    <source>
        <strain evidence="11 12">JA131</strain>
    </source>
</reference>
<feature type="transmembrane region" description="Helical" evidence="10">
    <location>
        <begin position="323"/>
        <end position="345"/>
    </location>
</feature>
<dbReference type="AlphaFoldDB" id="A0A7W6RCN8"/>
<dbReference type="RefSeq" id="WP_184043353.1">
    <property type="nucleotide sequence ID" value="NZ_JACIGK010000008.1"/>
</dbReference>
<feature type="transmembrane region" description="Helical" evidence="10">
    <location>
        <begin position="86"/>
        <end position="108"/>
    </location>
</feature>
<dbReference type="Pfam" id="PF04143">
    <property type="entry name" value="Sulf_transp"/>
    <property type="match status" value="1"/>
</dbReference>
<dbReference type="EMBL" id="JACIGK010000008">
    <property type="protein sequence ID" value="MBB4265711.1"/>
    <property type="molecule type" value="Genomic_DNA"/>
</dbReference>
<evidence type="ECO:0000256" key="10">
    <source>
        <dbReference type="SAM" id="Phobius"/>
    </source>
</evidence>
<keyword evidence="2" id="KW-0813">Transport</keyword>
<evidence type="ECO:0000256" key="1">
    <source>
        <dbReference type="ARBA" id="ARBA00004429"/>
    </source>
</evidence>
<evidence type="ECO:0000256" key="4">
    <source>
        <dbReference type="ARBA" id="ARBA00022519"/>
    </source>
</evidence>
<evidence type="ECO:0000256" key="2">
    <source>
        <dbReference type="ARBA" id="ARBA00022448"/>
    </source>
</evidence>
<comment type="caution">
    <text evidence="11">The sequence shown here is derived from an EMBL/GenBank/DDBJ whole genome shotgun (WGS) entry which is preliminary data.</text>
</comment>
<keyword evidence="5 10" id="KW-0812">Transmembrane</keyword>
<dbReference type="Proteomes" id="UP000554286">
    <property type="component" value="Unassembled WGS sequence"/>
</dbReference>
<organism evidence="11 12">
    <name type="scientific">Roseospira visakhapatnamensis</name>
    <dbReference type="NCBI Taxonomy" id="390880"/>
    <lineage>
        <taxon>Bacteria</taxon>
        <taxon>Pseudomonadati</taxon>
        <taxon>Pseudomonadota</taxon>
        <taxon>Alphaproteobacteria</taxon>
        <taxon>Rhodospirillales</taxon>
        <taxon>Rhodospirillaceae</taxon>
        <taxon>Roseospira</taxon>
    </lineage>
</organism>
<evidence type="ECO:0000256" key="5">
    <source>
        <dbReference type="ARBA" id="ARBA00022692"/>
    </source>
</evidence>
<feature type="compositionally biased region" description="Low complexity" evidence="9">
    <location>
        <begin position="372"/>
        <end position="381"/>
    </location>
</feature>
<accession>A0A7W6RCN8</accession>
<gene>
    <name evidence="11" type="ORF">GGD89_001335</name>
</gene>
<feature type="transmembrane region" description="Helical" evidence="10">
    <location>
        <begin position="115"/>
        <end position="135"/>
    </location>
</feature>
<evidence type="ECO:0000256" key="3">
    <source>
        <dbReference type="ARBA" id="ARBA00022475"/>
    </source>
</evidence>
<dbReference type="InterPro" id="IPR007272">
    <property type="entry name" value="Sulf_transp_TsuA/YedE"/>
</dbReference>
<proteinExistence type="inferred from homology"/>
<comment type="similarity">
    <text evidence="8">Belongs to the TsuA/YedE (TC 9.B.102) family.</text>
</comment>
<feature type="transmembrane region" description="Helical" evidence="10">
    <location>
        <begin position="298"/>
        <end position="317"/>
    </location>
</feature>
<keyword evidence="12" id="KW-1185">Reference proteome</keyword>
<feature type="region of interest" description="Disordered" evidence="9">
    <location>
        <begin position="360"/>
        <end position="413"/>
    </location>
</feature>
<evidence type="ECO:0000256" key="6">
    <source>
        <dbReference type="ARBA" id="ARBA00022989"/>
    </source>
</evidence>
<evidence type="ECO:0000256" key="9">
    <source>
        <dbReference type="SAM" id="MobiDB-lite"/>
    </source>
</evidence>
<feature type="transmembrane region" description="Helical" evidence="10">
    <location>
        <begin position="54"/>
        <end position="74"/>
    </location>
</feature>
<keyword evidence="4" id="KW-0997">Cell inner membrane</keyword>
<keyword evidence="3" id="KW-1003">Cell membrane</keyword>
<evidence type="ECO:0008006" key="13">
    <source>
        <dbReference type="Google" id="ProtNLM"/>
    </source>
</evidence>
<keyword evidence="6 10" id="KW-1133">Transmembrane helix</keyword>
<name>A0A7W6RCN8_9PROT</name>
<protein>
    <recommendedName>
        <fullName evidence="13">Sulfur transporter</fullName>
    </recommendedName>
</protein>
<feature type="transmembrane region" description="Helical" evidence="10">
    <location>
        <begin position="200"/>
        <end position="219"/>
    </location>
</feature>
<feature type="transmembrane region" description="Helical" evidence="10">
    <location>
        <begin position="174"/>
        <end position="193"/>
    </location>
</feature>
<feature type="transmembrane region" description="Helical" evidence="10">
    <location>
        <begin position="12"/>
        <end position="31"/>
    </location>
</feature>
<sequence length="413" mass="41710">MDLTGVLDALGAPATTALAGLMVGLLFGVFAQRSRFCLRAAVVEFARGSLGSKVALWLIAFAAAVLFTQGLMALGRLDVSEARQLAGTGSLSGAIVGGLIFGVGMVLTRGCPSRLLVLAAGGNLRALVSGLLFAVTAQATLNGALAPARDAVAGWWVVRDASVRDGLTLLGLDAGAGVVLGGVFMAGAILVALRNRLSAWVWVGGLGVGATVAAAWWVTYTLSWQAFDPVQVEGISFTGPSAETLMLLLAPPGAPLDFDIGLIPGVFLGSFLAAWLARDLKLEGFAGGFAMRRYIAGAVLMGAGGMLAGGCAVGAGVTGGAVFALTAWVALFCMWVGATLADLVVDRRGLILRDPDVGEATAVPRSAPPSPSTSSAGARPGWVALPPSATRDTPPVDPAPPSPDAGSRRGHAA</sequence>
<evidence type="ECO:0000256" key="8">
    <source>
        <dbReference type="ARBA" id="ARBA00035655"/>
    </source>
</evidence>